<dbReference type="Gene3D" id="3.40.50.300">
    <property type="entry name" value="P-loop containing nucleotide triphosphate hydrolases"/>
    <property type="match status" value="1"/>
</dbReference>
<dbReference type="Pfam" id="PF13604">
    <property type="entry name" value="AAA_30"/>
    <property type="match status" value="1"/>
</dbReference>
<sequence length="227" mass="24763">MTPATYTTRAVFENEYSILENAEKLHGQDTFYVPEKRVQASINSFEKDKGFSLSDEQKAVIRYVTQTQGIATVVGYAGAGKSTVMNVVRQAYEANGARVFGAALAGVAVDGLRESSGINSRTIRSWEVNWERDKRNLQAGDVFVLDEAGMVSSQQMRTIVEHVEKAGAKLIIVGDHRQLQPIMSGAAFRGYCGECRLSRTYGDHSSTQSGACCSFIAFGKRRNSAGA</sequence>
<gene>
    <name evidence="1" type="ORF">EHE22_26265</name>
</gene>
<evidence type="ECO:0000313" key="2">
    <source>
        <dbReference type="Proteomes" id="UP000526233"/>
    </source>
</evidence>
<dbReference type="AlphaFoldDB" id="A0A7Y3TA67"/>
<dbReference type="EMBL" id="PKQI01000006">
    <property type="protein sequence ID" value="NNV23869.1"/>
    <property type="molecule type" value="Genomic_DNA"/>
</dbReference>
<organism evidence="1 2">
    <name type="scientific">Brucella pseudogrignonensis</name>
    <dbReference type="NCBI Taxonomy" id="419475"/>
    <lineage>
        <taxon>Bacteria</taxon>
        <taxon>Pseudomonadati</taxon>
        <taxon>Pseudomonadota</taxon>
        <taxon>Alphaproteobacteria</taxon>
        <taxon>Hyphomicrobiales</taxon>
        <taxon>Brucellaceae</taxon>
        <taxon>Brucella/Ochrobactrum group</taxon>
        <taxon>Brucella</taxon>
    </lineage>
</organism>
<name>A0A7Y3TA67_9HYPH</name>
<protein>
    <submittedName>
        <fullName evidence="1">Uncharacterized protein</fullName>
    </submittedName>
</protein>
<comment type="caution">
    <text evidence="1">The sequence shown here is derived from an EMBL/GenBank/DDBJ whole genome shotgun (WGS) entry which is preliminary data.</text>
</comment>
<keyword evidence="1" id="KW-0614">Plasmid</keyword>
<reference evidence="1 2" key="1">
    <citation type="submission" date="2018-11" db="EMBL/GenBank/DDBJ databases">
        <title>Genome sequencing and analysis.</title>
        <authorList>
            <person name="Huang Y.-T."/>
        </authorList>
    </citation>
    <scope>NUCLEOTIDE SEQUENCE [LARGE SCALE GENOMIC DNA]</scope>
    <source>
        <strain evidence="1 2">SHIN</strain>
        <plasmid evidence="1">p1</plasmid>
    </source>
</reference>
<evidence type="ECO:0000313" key="1">
    <source>
        <dbReference type="EMBL" id="NNV23869.1"/>
    </source>
</evidence>
<accession>A0A7Y3TA67</accession>
<geneLocation type="plasmid" evidence="1">
    <name>p1</name>
</geneLocation>
<dbReference type="InterPro" id="IPR027417">
    <property type="entry name" value="P-loop_NTPase"/>
</dbReference>
<dbReference type="SUPFAM" id="SSF52540">
    <property type="entry name" value="P-loop containing nucleoside triphosphate hydrolases"/>
    <property type="match status" value="1"/>
</dbReference>
<proteinExistence type="predicted"/>
<dbReference type="Proteomes" id="UP000526233">
    <property type="component" value="Unassembled WGS sequence"/>
</dbReference>
<dbReference type="CDD" id="cd17933">
    <property type="entry name" value="DEXSc_RecD-like"/>
    <property type="match status" value="1"/>
</dbReference>